<dbReference type="SUPFAM" id="SSF48452">
    <property type="entry name" value="TPR-like"/>
    <property type="match status" value="1"/>
</dbReference>
<evidence type="ECO:0000313" key="2">
    <source>
        <dbReference type="Proteomes" id="UP000023152"/>
    </source>
</evidence>
<keyword evidence="2" id="KW-1185">Reference proteome</keyword>
<dbReference type="Proteomes" id="UP000023152">
    <property type="component" value="Unassembled WGS sequence"/>
</dbReference>
<proteinExistence type="predicted"/>
<dbReference type="AlphaFoldDB" id="X6MX12"/>
<evidence type="ECO:0000313" key="1">
    <source>
        <dbReference type="EMBL" id="ETO18354.1"/>
    </source>
</evidence>
<comment type="caution">
    <text evidence="1">The sequence shown here is derived from an EMBL/GenBank/DDBJ whole genome shotgun (WGS) entry which is preliminary data.</text>
</comment>
<organism evidence="1 2">
    <name type="scientific">Reticulomyxa filosa</name>
    <dbReference type="NCBI Taxonomy" id="46433"/>
    <lineage>
        <taxon>Eukaryota</taxon>
        <taxon>Sar</taxon>
        <taxon>Rhizaria</taxon>
        <taxon>Retaria</taxon>
        <taxon>Foraminifera</taxon>
        <taxon>Monothalamids</taxon>
        <taxon>Reticulomyxidae</taxon>
        <taxon>Reticulomyxa</taxon>
    </lineage>
</organism>
<name>X6MX12_RETFI</name>
<reference evidence="1 2" key="1">
    <citation type="journal article" date="2013" name="Curr. Biol.">
        <title>The Genome of the Foraminiferan Reticulomyxa filosa.</title>
        <authorList>
            <person name="Glockner G."/>
            <person name="Hulsmann N."/>
            <person name="Schleicher M."/>
            <person name="Noegel A.A."/>
            <person name="Eichinger L."/>
            <person name="Gallinger C."/>
            <person name="Pawlowski J."/>
            <person name="Sierra R."/>
            <person name="Euteneuer U."/>
            <person name="Pillet L."/>
            <person name="Moustafa A."/>
            <person name="Platzer M."/>
            <person name="Groth M."/>
            <person name="Szafranski K."/>
            <person name="Schliwa M."/>
        </authorList>
    </citation>
    <scope>NUCLEOTIDE SEQUENCE [LARGE SCALE GENOMIC DNA]</scope>
</reference>
<accession>X6MX12</accession>
<sequence length="411" mass="48458">MFQSVFVSDKISGLYPTIHIITTHTHKKQAELAALHSDVHQRIGINYCDMMDQIVMGCSEQKKPVPEEDLLTVRNYYDEMEKSFKNAQLHLSELNKAHDNGTDVEGSIKNDPCRMCFSLDSTRFELTRPHWKIVNWQVYQTLASSYITVLATYDMTLFPERSRTIAQGLALVRKALEAVRDLPLAKTYWKSQQHLVIPSTSFFDDDNDNDNDVLGYEHNALFLKTKAWQTFQKEIICRQMQSYFVLIKGLLLNDEVGEAHEEHNKAMELLSKVINDNSLVDTLKRRSESHEDILFLETCKQVLQQYEELHIVNDQYEESMHFYEQYSQTLYYKQCFDLSEFCLWRRGRLCLFQHHFEKARQVYQQLLHQENKFGQKQNIDACQSNLRAIPNCLEQIEHFEREALSFEQQLW</sequence>
<dbReference type="EMBL" id="ASPP01015064">
    <property type="protein sequence ID" value="ETO18354.1"/>
    <property type="molecule type" value="Genomic_DNA"/>
</dbReference>
<gene>
    <name evidence="1" type="ORF">RFI_18921</name>
</gene>
<dbReference type="InterPro" id="IPR011990">
    <property type="entry name" value="TPR-like_helical_dom_sf"/>
</dbReference>
<protein>
    <submittedName>
        <fullName evidence="1">Uncharacterized protein</fullName>
    </submittedName>
</protein>